<dbReference type="AlphaFoldDB" id="A0A9W6X581"/>
<organism evidence="1 2">
    <name type="scientific">Phytophthora fragariaefolia</name>
    <dbReference type="NCBI Taxonomy" id="1490495"/>
    <lineage>
        <taxon>Eukaryota</taxon>
        <taxon>Sar</taxon>
        <taxon>Stramenopiles</taxon>
        <taxon>Oomycota</taxon>
        <taxon>Peronosporomycetes</taxon>
        <taxon>Peronosporales</taxon>
        <taxon>Peronosporaceae</taxon>
        <taxon>Phytophthora</taxon>
    </lineage>
</organism>
<dbReference type="Proteomes" id="UP001165121">
    <property type="component" value="Unassembled WGS sequence"/>
</dbReference>
<dbReference type="EMBL" id="BSXT01000638">
    <property type="protein sequence ID" value="GMF31548.1"/>
    <property type="molecule type" value="Genomic_DNA"/>
</dbReference>
<sequence>MTWSKSIDINHEKYRFSRVLLVQAENDAVTRLDEMVQRIWAEVLPGMGPAAPAFPSGSETTSRNDVG</sequence>
<reference evidence="1" key="1">
    <citation type="submission" date="2023-04" db="EMBL/GenBank/DDBJ databases">
        <title>Phytophthora fragariaefolia NBRC 109709.</title>
        <authorList>
            <person name="Ichikawa N."/>
            <person name="Sato H."/>
            <person name="Tonouchi N."/>
        </authorList>
    </citation>
    <scope>NUCLEOTIDE SEQUENCE</scope>
    <source>
        <strain evidence="1">NBRC 109709</strain>
    </source>
</reference>
<evidence type="ECO:0000313" key="2">
    <source>
        <dbReference type="Proteomes" id="UP001165121"/>
    </source>
</evidence>
<proteinExistence type="predicted"/>
<gene>
    <name evidence="1" type="ORF">Pfra01_000727300</name>
</gene>
<accession>A0A9W6X581</accession>
<comment type="caution">
    <text evidence="1">The sequence shown here is derived from an EMBL/GenBank/DDBJ whole genome shotgun (WGS) entry which is preliminary data.</text>
</comment>
<name>A0A9W6X581_9STRA</name>
<protein>
    <submittedName>
        <fullName evidence="1">Unnamed protein product</fullName>
    </submittedName>
</protein>
<keyword evidence="2" id="KW-1185">Reference proteome</keyword>
<evidence type="ECO:0000313" key="1">
    <source>
        <dbReference type="EMBL" id="GMF31548.1"/>
    </source>
</evidence>